<gene>
    <name evidence="2" type="primary">bioC_2</name>
    <name evidence="2" type="ORF">lpari_01680</name>
</gene>
<reference evidence="2 3" key="1">
    <citation type="submission" date="2016-02" db="EMBL/GenBank/DDBJ databases">
        <title>Secondary metabolites in Legionella.</title>
        <authorList>
            <person name="Tobias N.J."/>
            <person name="Bode H.B."/>
        </authorList>
    </citation>
    <scope>NUCLEOTIDE SEQUENCE [LARGE SCALE GENOMIC DNA]</scope>
    <source>
        <strain evidence="2 3">DSM 19216</strain>
    </source>
</reference>
<dbReference type="EMBL" id="LSOG01000050">
    <property type="protein sequence ID" value="OEH47364.1"/>
    <property type="molecule type" value="Genomic_DNA"/>
</dbReference>
<protein>
    <submittedName>
        <fullName evidence="2">Malonyl-[acyl-carrier protein] O-methyltransferase</fullName>
    </submittedName>
</protein>
<proteinExistence type="predicted"/>
<evidence type="ECO:0000313" key="2">
    <source>
        <dbReference type="EMBL" id="OEH47364.1"/>
    </source>
</evidence>
<keyword evidence="2" id="KW-0489">Methyltransferase</keyword>
<comment type="caution">
    <text evidence="2">The sequence shown here is derived from an EMBL/GenBank/DDBJ whole genome shotgun (WGS) entry which is preliminary data.</text>
</comment>
<keyword evidence="2" id="KW-0808">Transferase</keyword>
<dbReference type="Proteomes" id="UP000095229">
    <property type="component" value="Unassembled WGS sequence"/>
</dbReference>
<dbReference type="SUPFAM" id="SSF53335">
    <property type="entry name" value="S-adenosyl-L-methionine-dependent methyltransferases"/>
    <property type="match status" value="1"/>
</dbReference>
<dbReference type="InterPro" id="IPR025714">
    <property type="entry name" value="Methyltranfer_dom"/>
</dbReference>
<keyword evidence="3" id="KW-1185">Reference proteome</keyword>
<name>A0A1E5JS59_9GAMM</name>
<dbReference type="AlphaFoldDB" id="A0A1E5JS59"/>
<accession>A0A1E5JS59</accession>
<dbReference type="Gene3D" id="3.40.50.150">
    <property type="entry name" value="Vaccinia Virus protein VP39"/>
    <property type="match status" value="1"/>
</dbReference>
<dbReference type="CDD" id="cd02440">
    <property type="entry name" value="AdoMet_MTases"/>
    <property type="match status" value="1"/>
</dbReference>
<feature type="domain" description="Methyltransferase" evidence="1">
    <location>
        <begin position="45"/>
        <end position="85"/>
    </location>
</feature>
<dbReference type="Pfam" id="PF13847">
    <property type="entry name" value="Methyltransf_31"/>
    <property type="match status" value="1"/>
</dbReference>
<sequence length="93" mass="10399">MAVINEISKAFNQHATEYELAAKVQQEIGVRLLDRLQYLSIKPQRILDLGCGPGFFSYELKQVYPKAQVVGLDLAQFMLIQAKKSKVGDESGL</sequence>
<dbReference type="GO" id="GO:0032259">
    <property type="term" value="P:methylation"/>
    <property type="evidence" value="ECO:0007669"/>
    <property type="project" value="UniProtKB-KW"/>
</dbReference>
<dbReference type="InterPro" id="IPR029063">
    <property type="entry name" value="SAM-dependent_MTases_sf"/>
</dbReference>
<evidence type="ECO:0000313" key="3">
    <source>
        <dbReference type="Proteomes" id="UP000095229"/>
    </source>
</evidence>
<dbReference type="GO" id="GO:0008168">
    <property type="term" value="F:methyltransferase activity"/>
    <property type="evidence" value="ECO:0007669"/>
    <property type="project" value="UniProtKB-KW"/>
</dbReference>
<evidence type="ECO:0000259" key="1">
    <source>
        <dbReference type="Pfam" id="PF13847"/>
    </source>
</evidence>
<organism evidence="2 3">
    <name type="scientific">Legionella parisiensis</name>
    <dbReference type="NCBI Taxonomy" id="45071"/>
    <lineage>
        <taxon>Bacteria</taxon>
        <taxon>Pseudomonadati</taxon>
        <taxon>Pseudomonadota</taxon>
        <taxon>Gammaproteobacteria</taxon>
        <taxon>Legionellales</taxon>
        <taxon>Legionellaceae</taxon>
        <taxon>Legionella</taxon>
    </lineage>
</organism>